<dbReference type="PANTHER" id="PTHR33295:SF7">
    <property type="entry name" value="ATPASE"/>
    <property type="match status" value="1"/>
</dbReference>
<proteinExistence type="predicted"/>
<keyword evidence="3" id="KW-0547">Nucleotide-binding</keyword>
<dbReference type="InterPro" id="IPR027417">
    <property type="entry name" value="P-loop_NTPase"/>
</dbReference>
<dbReference type="PANTHER" id="PTHR33295">
    <property type="entry name" value="ATPASE"/>
    <property type="match status" value="1"/>
</dbReference>
<sequence>MERNAMQDLVAWKESPYRKPLLLQGIRQVGKTWLLKEFGRRYYERVALFNFDEHPEYRQFFSSTKDITRILSNLQFAIGFPITEGSTLIVFDEIQDAPEVLNSLKYFHENGKGYHVACAGSLLGVALAKPSSFPVGQVDFLRILPLTFREMLVAEDEKNLIAYLDAKVDLDPIPDAFFNPLVENLKKYFLIGGMPEAMARWVNEKHSGQIDGILWSIIQAYERDFAKHPEPREYPKLMHIWHSLPSQLARENKKFLYQLVKQGARAREYEDALHWLVSAEVVTKVPRCTKPALPLSAYEDLSAFKVYAADVALLRRLAQLDISSFLHPTQLFTEFKGAFVENYILQALTAAFPVPLRYWTSSDNRYEVDFLLQHKNHIIPIEVKADTNISSSSLKAIKRLHDNDFGLRIRYSLQNLKLDGDVLNIPFFMADWTEKLITLALQRSV</sequence>
<evidence type="ECO:0000259" key="1">
    <source>
        <dbReference type="Pfam" id="PF13173"/>
    </source>
</evidence>
<evidence type="ECO:0000259" key="2">
    <source>
        <dbReference type="Pfam" id="PF13635"/>
    </source>
</evidence>
<keyword evidence="3" id="KW-0067">ATP-binding</keyword>
<dbReference type="RefSeq" id="WP_244772715.1">
    <property type="nucleotide sequence ID" value="NZ_CP094929.1"/>
</dbReference>
<dbReference type="GO" id="GO:0005524">
    <property type="term" value="F:ATP binding"/>
    <property type="evidence" value="ECO:0007669"/>
    <property type="project" value="UniProtKB-KW"/>
</dbReference>
<dbReference type="Pfam" id="PF13635">
    <property type="entry name" value="DUF4143"/>
    <property type="match status" value="1"/>
</dbReference>
<evidence type="ECO:0000313" key="4">
    <source>
        <dbReference type="Proteomes" id="UP000829708"/>
    </source>
</evidence>
<dbReference type="Proteomes" id="UP000829708">
    <property type="component" value="Chromosome"/>
</dbReference>
<accession>A0ABY4DCY9</accession>
<dbReference type="InterPro" id="IPR025420">
    <property type="entry name" value="DUF4143"/>
</dbReference>
<protein>
    <submittedName>
        <fullName evidence="3">ATP-binding protein</fullName>
    </submittedName>
</protein>
<feature type="domain" description="DUF4143" evidence="2">
    <location>
        <begin position="222"/>
        <end position="385"/>
    </location>
</feature>
<keyword evidence="4" id="KW-1185">Reference proteome</keyword>
<organism evidence="3 4">
    <name type="scientific">Sphaerochaeta associata</name>
    <dbReference type="NCBI Taxonomy" id="1129264"/>
    <lineage>
        <taxon>Bacteria</taxon>
        <taxon>Pseudomonadati</taxon>
        <taxon>Spirochaetota</taxon>
        <taxon>Spirochaetia</taxon>
        <taxon>Spirochaetales</taxon>
        <taxon>Sphaerochaetaceae</taxon>
        <taxon>Sphaerochaeta</taxon>
    </lineage>
</organism>
<dbReference type="EMBL" id="CP094929">
    <property type="protein sequence ID" value="UOM51343.1"/>
    <property type="molecule type" value="Genomic_DNA"/>
</dbReference>
<dbReference type="SUPFAM" id="SSF52540">
    <property type="entry name" value="P-loop containing nucleoside triphosphate hydrolases"/>
    <property type="match status" value="1"/>
</dbReference>
<gene>
    <name evidence="3" type="ORF">MUG09_00975</name>
</gene>
<reference evidence="4" key="1">
    <citation type="journal article" date="2024" name="J Bioinform Genom">
        <title>Complete genome sequence of the type strain bacterium Sphaerochaeta associata GLS2t (VKM B-2742)t.</title>
        <authorList>
            <person name="Troshina O.Y."/>
            <person name="Tepeeva A.N."/>
            <person name="Arzamasceva V.O."/>
            <person name="Whitman W.B."/>
            <person name="Varghese N."/>
            <person name="Shapiro N."/>
            <person name="Woyke T."/>
            <person name="Kripides N.C."/>
            <person name="Vasilenko O.V."/>
        </authorList>
    </citation>
    <scope>NUCLEOTIDE SEQUENCE [LARGE SCALE GENOMIC DNA]</scope>
    <source>
        <strain evidence="4">GLS2T</strain>
    </source>
</reference>
<evidence type="ECO:0000313" key="3">
    <source>
        <dbReference type="EMBL" id="UOM51343.1"/>
    </source>
</evidence>
<dbReference type="InterPro" id="IPR041682">
    <property type="entry name" value="AAA_14"/>
</dbReference>
<name>A0ABY4DCY9_9SPIR</name>
<dbReference type="Pfam" id="PF13173">
    <property type="entry name" value="AAA_14"/>
    <property type="match status" value="1"/>
</dbReference>
<feature type="domain" description="AAA" evidence="1">
    <location>
        <begin position="18"/>
        <end position="152"/>
    </location>
</feature>